<organism evidence="2 3">
    <name type="scientific">Aspergillus glaucus CBS 516.65</name>
    <dbReference type="NCBI Taxonomy" id="1160497"/>
    <lineage>
        <taxon>Eukaryota</taxon>
        <taxon>Fungi</taxon>
        <taxon>Dikarya</taxon>
        <taxon>Ascomycota</taxon>
        <taxon>Pezizomycotina</taxon>
        <taxon>Eurotiomycetes</taxon>
        <taxon>Eurotiomycetidae</taxon>
        <taxon>Eurotiales</taxon>
        <taxon>Aspergillaceae</taxon>
        <taxon>Aspergillus</taxon>
        <taxon>Aspergillus subgen. Aspergillus</taxon>
    </lineage>
</organism>
<name>A0A1L9VVN0_ASPGL</name>
<dbReference type="VEuPathDB" id="FungiDB:ASPGLDRAFT_1010564"/>
<keyword evidence="1" id="KW-0812">Transmembrane</keyword>
<accession>A0A1L9VVN0</accession>
<dbReference type="GeneID" id="34455668"/>
<keyword evidence="1" id="KW-0472">Membrane</keyword>
<dbReference type="AlphaFoldDB" id="A0A1L9VVN0"/>
<dbReference type="RefSeq" id="XP_022404639.1">
    <property type="nucleotide sequence ID" value="XM_022539407.1"/>
</dbReference>
<reference evidence="3" key="1">
    <citation type="journal article" date="2017" name="Genome Biol.">
        <title>Comparative genomics reveals high biological diversity and specific adaptations in the industrially and medically important fungal genus Aspergillus.</title>
        <authorList>
            <person name="de Vries R.P."/>
            <person name="Riley R."/>
            <person name="Wiebenga A."/>
            <person name="Aguilar-Osorio G."/>
            <person name="Amillis S."/>
            <person name="Uchima C.A."/>
            <person name="Anderluh G."/>
            <person name="Asadollahi M."/>
            <person name="Askin M."/>
            <person name="Barry K."/>
            <person name="Battaglia E."/>
            <person name="Bayram O."/>
            <person name="Benocci T."/>
            <person name="Braus-Stromeyer S.A."/>
            <person name="Caldana C."/>
            <person name="Canovas D."/>
            <person name="Cerqueira G.C."/>
            <person name="Chen F."/>
            <person name="Chen W."/>
            <person name="Choi C."/>
            <person name="Clum A."/>
            <person name="Dos Santos R.A."/>
            <person name="Damasio A.R."/>
            <person name="Diallinas G."/>
            <person name="Emri T."/>
            <person name="Fekete E."/>
            <person name="Flipphi M."/>
            <person name="Freyberg S."/>
            <person name="Gallo A."/>
            <person name="Gournas C."/>
            <person name="Habgood R."/>
            <person name="Hainaut M."/>
            <person name="Harispe M.L."/>
            <person name="Henrissat B."/>
            <person name="Hilden K.S."/>
            <person name="Hope R."/>
            <person name="Hossain A."/>
            <person name="Karabika E."/>
            <person name="Karaffa L."/>
            <person name="Karanyi Z."/>
            <person name="Krasevec N."/>
            <person name="Kuo A."/>
            <person name="Kusch H."/>
            <person name="LaButti K."/>
            <person name="Lagendijk E.L."/>
            <person name="Lapidus A."/>
            <person name="Levasseur A."/>
            <person name="Lindquist E."/>
            <person name="Lipzen A."/>
            <person name="Logrieco A.F."/>
            <person name="MacCabe A."/>
            <person name="Maekelae M.R."/>
            <person name="Malavazi I."/>
            <person name="Melin P."/>
            <person name="Meyer V."/>
            <person name="Mielnichuk N."/>
            <person name="Miskei M."/>
            <person name="Molnar A.P."/>
            <person name="Mule G."/>
            <person name="Ngan C.Y."/>
            <person name="Orejas M."/>
            <person name="Orosz E."/>
            <person name="Ouedraogo J.P."/>
            <person name="Overkamp K.M."/>
            <person name="Park H.-S."/>
            <person name="Perrone G."/>
            <person name="Piumi F."/>
            <person name="Punt P.J."/>
            <person name="Ram A.F."/>
            <person name="Ramon A."/>
            <person name="Rauscher S."/>
            <person name="Record E."/>
            <person name="Riano-Pachon D.M."/>
            <person name="Robert V."/>
            <person name="Roehrig J."/>
            <person name="Ruller R."/>
            <person name="Salamov A."/>
            <person name="Salih N.S."/>
            <person name="Samson R.A."/>
            <person name="Sandor E."/>
            <person name="Sanguinetti M."/>
            <person name="Schuetze T."/>
            <person name="Sepcic K."/>
            <person name="Shelest E."/>
            <person name="Sherlock G."/>
            <person name="Sophianopoulou V."/>
            <person name="Squina F.M."/>
            <person name="Sun H."/>
            <person name="Susca A."/>
            <person name="Todd R.B."/>
            <person name="Tsang A."/>
            <person name="Unkles S.E."/>
            <person name="van de Wiele N."/>
            <person name="van Rossen-Uffink D."/>
            <person name="Oliveira J.V."/>
            <person name="Vesth T.C."/>
            <person name="Visser J."/>
            <person name="Yu J.-H."/>
            <person name="Zhou M."/>
            <person name="Andersen M.R."/>
            <person name="Archer D.B."/>
            <person name="Baker S.E."/>
            <person name="Benoit I."/>
            <person name="Brakhage A.A."/>
            <person name="Braus G.H."/>
            <person name="Fischer R."/>
            <person name="Frisvad J.C."/>
            <person name="Goldman G.H."/>
            <person name="Houbraken J."/>
            <person name="Oakley B."/>
            <person name="Pocsi I."/>
            <person name="Scazzocchio C."/>
            <person name="Seiboth B."/>
            <person name="vanKuyk P.A."/>
            <person name="Wortman J."/>
            <person name="Dyer P.S."/>
            <person name="Grigoriev I.V."/>
        </authorList>
    </citation>
    <scope>NUCLEOTIDE SEQUENCE [LARGE SCALE GENOMIC DNA]</scope>
    <source>
        <strain evidence="3">CBS 516.65</strain>
    </source>
</reference>
<evidence type="ECO:0000313" key="2">
    <source>
        <dbReference type="EMBL" id="OJJ87956.1"/>
    </source>
</evidence>
<keyword evidence="1" id="KW-1133">Transmembrane helix</keyword>
<sequence length="59" mass="6430">MLSGDSCSIVCVQSSIRSRHKRIRKSEAPSTLSIAIMVECGFNALVPALIFSVNKVSYQ</sequence>
<feature type="transmembrane region" description="Helical" evidence="1">
    <location>
        <begin position="31"/>
        <end position="53"/>
    </location>
</feature>
<protein>
    <submittedName>
        <fullName evidence="2">Uncharacterized protein</fullName>
    </submittedName>
</protein>
<dbReference type="EMBL" id="KV878890">
    <property type="protein sequence ID" value="OJJ87956.1"/>
    <property type="molecule type" value="Genomic_DNA"/>
</dbReference>
<proteinExistence type="predicted"/>
<keyword evidence="3" id="KW-1185">Reference proteome</keyword>
<evidence type="ECO:0000256" key="1">
    <source>
        <dbReference type="SAM" id="Phobius"/>
    </source>
</evidence>
<dbReference type="Proteomes" id="UP000184300">
    <property type="component" value="Unassembled WGS sequence"/>
</dbReference>
<evidence type="ECO:0000313" key="3">
    <source>
        <dbReference type="Proteomes" id="UP000184300"/>
    </source>
</evidence>
<gene>
    <name evidence="2" type="ORF">ASPGLDRAFT_1010564</name>
</gene>